<evidence type="ECO:0000313" key="3">
    <source>
        <dbReference type="Proteomes" id="UP000314294"/>
    </source>
</evidence>
<accession>A0A4Z2GA41</accession>
<dbReference type="Proteomes" id="UP000314294">
    <property type="component" value="Unassembled WGS sequence"/>
</dbReference>
<keyword evidence="3" id="KW-1185">Reference proteome</keyword>
<evidence type="ECO:0000313" key="2">
    <source>
        <dbReference type="EMBL" id="TNN49813.1"/>
    </source>
</evidence>
<reference evidence="2 3" key="1">
    <citation type="submission" date="2019-03" db="EMBL/GenBank/DDBJ databases">
        <title>First draft genome of Liparis tanakae, snailfish: a comprehensive survey of snailfish specific genes.</title>
        <authorList>
            <person name="Kim W."/>
            <person name="Song I."/>
            <person name="Jeong J.-H."/>
            <person name="Kim D."/>
            <person name="Kim S."/>
            <person name="Ryu S."/>
            <person name="Song J.Y."/>
            <person name="Lee S.K."/>
        </authorList>
    </citation>
    <scope>NUCLEOTIDE SEQUENCE [LARGE SCALE GENOMIC DNA]</scope>
    <source>
        <tissue evidence="2">Muscle</tissue>
    </source>
</reference>
<name>A0A4Z2GA41_9TELE</name>
<dbReference type="AlphaFoldDB" id="A0A4Z2GA41"/>
<comment type="caution">
    <text evidence="2">The sequence shown here is derived from an EMBL/GenBank/DDBJ whole genome shotgun (WGS) entry which is preliminary data.</text>
</comment>
<feature type="region of interest" description="Disordered" evidence="1">
    <location>
        <begin position="55"/>
        <end position="78"/>
    </location>
</feature>
<evidence type="ECO:0000256" key="1">
    <source>
        <dbReference type="SAM" id="MobiDB-lite"/>
    </source>
</evidence>
<sequence length="93" mass="9456">MTPACREHFARRRSSTDDIIMEDLVAAGPGRRGAGRGGEPPPSLLRLGGGRLEAPGLPPCPDAAGRAPVPSGHTEAFEEPSTLAAAIVCVGTA</sequence>
<organism evidence="2 3">
    <name type="scientific">Liparis tanakae</name>
    <name type="common">Tanaka's snailfish</name>
    <dbReference type="NCBI Taxonomy" id="230148"/>
    <lineage>
        <taxon>Eukaryota</taxon>
        <taxon>Metazoa</taxon>
        <taxon>Chordata</taxon>
        <taxon>Craniata</taxon>
        <taxon>Vertebrata</taxon>
        <taxon>Euteleostomi</taxon>
        <taxon>Actinopterygii</taxon>
        <taxon>Neopterygii</taxon>
        <taxon>Teleostei</taxon>
        <taxon>Neoteleostei</taxon>
        <taxon>Acanthomorphata</taxon>
        <taxon>Eupercaria</taxon>
        <taxon>Perciformes</taxon>
        <taxon>Cottioidei</taxon>
        <taxon>Cottales</taxon>
        <taxon>Liparidae</taxon>
        <taxon>Liparis</taxon>
    </lineage>
</organism>
<proteinExistence type="predicted"/>
<gene>
    <name evidence="2" type="ORF">EYF80_039967</name>
</gene>
<dbReference type="EMBL" id="SRLO01000640">
    <property type="protein sequence ID" value="TNN49813.1"/>
    <property type="molecule type" value="Genomic_DNA"/>
</dbReference>
<protein>
    <submittedName>
        <fullName evidence="2">Uncharacterized protein</fullName>
    </submittedName>
</protein>